<sequence>MKEYLLSALKRERRNLQYTIVYLFSLRDDYASNLTGELDILGSIFRAMFSSLDRMIAHLEPWEYTNRVDNVDFE</sequence>
<proteinExistence type="predicted"/>
<evidence type="ECO:0000313" key="2">
    <source>
        <dbReference type="Proteomes" id="UP000827092"/>
    </source>
</evidence>
<accession>A0AAV6TF63</accession>
<comment type="caution">
    <text evidence="1">The sequence shown here is derived from an EMBL/GenBank/DDBJ whole genome shotgun (WGS) entry which is preliminary data.</text>
</comment>
<name>A0AAV6TF63_9ARAC</name>
<evidence type="ECO:0000313" key="1">
    <source>
        <dbReference type="EMBL" id="KAG8170350.1"/>
    </source>
</evidence>
<organism evidence="1 2">
    <name type="scientific">Oedothorax gibbosus</name>
    <dbReference type="NCBI Taxonomy" id="931172"/>
    <lineage>
        <taxon>Eukaryota</taxon>
        <taxon>Metazoa</taxon>
        <taxon>Ecdysozoa</taxon>
        <taxon>Arthropoda</taxon>
        <taxon>Chelicerata</taxon>
        <taxon>Arachnida</taxon>
        <taxon>Araneae</taxon>
        <taxon>Araneomorphae</taxon>
        <taxon>Entelegynae</taxon>
        <taxon>Araneoidea</taxon>
        <taxon>Linyphiidae</taxon>
        <taxon>Erigoninae</taxon>
        <taxon>Oedothorax</taxon>
    </lineage>
</organism>
<gene>
    <name evidence="1" type="ORF">JTE90_014812</name>
</gene>
<dbReference type="AlphaFoldDB" id="A0AAV6TF63"/>
<keyword evidence="2" id="KW-1185">Reference proteome</keyword>
<dbReference type="EMBL" id="JAFNEN010005608">
    <property type="protein sequence ID" value="KAG8170350.1"/>
    <property type="molecule type" value="Genomic_DNA"/>
</dbReference>
<dbReference type="Proteomes" id="UP000827092">
    <property type="component" value="Unassembled WGS sequence"/>
</dbReference>
<protein>
    <submittedName>
        <fullName evidence="1">Uncharacterized protein</fullName>
    </submittedName>
</protein>
<reference evidence="1 2" key="1">
    <citation type="journal article" date="2022" name="Nat. Ecol. Evol.">
        <title>A masculinizing supergene underlies an exaggerated male reproductive morph in a spider.</title>
        <authorList>
            <person name="Hendrickx F."/>
            <person name="De Corte Z."/>
            <person name="Sonet G."/>
            <person name="Van Belleghem S.M."/>
            <person name="Kostlbacher S."/>
            <person name="Vangestel C."/>
        </authorList>
    </citation>
    <scope>NUCLEOTIDE SEQUENCE [LARGE SCALE GENOMIC DNA]</scope>
    <source>
        <strain evidence="1">W744_W776</strain>
    </source>
</reference>